<reference evidence="19" key="2">
    <citation type="journal article" date="2020" name="BMC">
        <title>Leishmania infection induces a limited differential gene expression in the sand fly midgut.</title>
        <authorList>
            <person name="Coutinho-Abreu I.V."/>
            <person name="Serafim T.D."/>
            <person name="Meneses C."/>
            <person name="Kamhawi S."/>
            <person name="Oliveira F."/>
            <person name="Valenzuela J.G."/>
        </authorList>
    </citation>
    <scope>NUCLEOTIDE SEQUENCE</scope>
    <source>
        <strain evidence="19">Jacobina</strain>
        <tissue evidence="19">Midgut</tissue>
    </source>
</reference>
<evidence type="ECO:0000259" key="17">
    <source>
        <dbReference type="PROSITE" id="PS50071"/>
    </source>
</evidence>
<dbReference type="PROSITE" id="PS50071">
    <property type="entry name" value="HOMEOBOX_2"/>
    <property type="match status" value="1"/>
</dbReference>
<reference evidence="21" key="1">
    <citation type="submission" date="2012-05" db="EMBL/GenBank/DDBJ databases">
        <title>Whole Genome Assembly of Lutzomyia longipalpis.</title>
        <authorList>
            <person name="Richards S."/>
            <person name="Qu C."/>
            <person name="Dillon R."/>
            <person name="Worley K."/>
            <person name="Scherer S."/>
            <person name="Batterton M."/>
            <person name="Taylor A."/>
            <person name="Hawes A."/>
            <person name="Hernandez B."/>
            <person name="Kovar C."/>
            <person name="Mandapat C."/>
            <person name="Pham C."/>
            <person name="Qu C."/>
            <person name="Jing C."/>
            <person name="Bess C."/>
            <person name="Bandaranaike D."/>
            <person name="Ngo D."/>
            <person name="Ongeri F."/>
            <person name="Arias F."/>
            <person name="Lara F."/>
            <person name="Weissenberger G."/>
            <person name="Kamau G."/>
            <person name="Han H."/>
            <person name="Shen H."/>
            <person name="Dinh H."/>
            <person name="Khalil I."/>
            <person name="Jones J."/>
            <person name="Shafer J."/>
            <person name="Jayaseelan J."/>
            <person name="Quiroz J."/>
            <person name="Blankenburg K."/>
            <person name="Nguyen L."/>
            <person name="Jackson L."/>
            <person name="Francisco L."/>
            <person name="Tang L.-Y."/>
            <person name="Pu L.-L."/>
            <person name="Perales L."/>
            <person name="Lorensuhewa L."/>
            <person name="Munidasa M."/>
            <person name="Coyle M."/>
            <person name="Taylor M."/>
            <person name="Puazo M."/>
            <person name="Firestine M."/>
            <person name="Scheel M."/>
            <person name="Javaid M."/>
            <person name="Wang M."/>
            <person name="Li M."/>
            <person name="Tabassum N."/>
            <person name="Saada N."/>
            <person name="Osuji N."/>
            <person name="Aqrawi P."/>
            <person name="Fu Q."/>
            <person name="Thornton R."/>
            <person name="Raj R."/>
            <person name="Goodspeed R."/>
            <person name="Mata R."/>
            <person name="Najjar R."/>
            <person name="Gubbala S."/>
            <person name="Lee S."/>
            <person name="Denson S."/>
            <person name="Patil S."/>
            <person name="Macmil S."/>
            <person name="Qi S."/>
            <person name="Matskevitch T."/>
            <person name="Palculict T."/>
            <person name="Mathew T."/>
            <person name="Vee V."/>
            <person name="Velamala V."/>
            <person name="Korchina V."/>
            <person name="Cai W."/>
            <person name="Liu W."/>
            <person name="Dai W."/>
            <person name="Zou X."/>
            <person name="Zhu Y."/>
            <person name="Zhang Y."/>
            <person name="Wu Y.-Q."/>
            <person name="Xin Y."/>
            <person name="Nazarath L."/>
            <person name="Kovar C."/>
            <person name="Han Y."/>
            <person name="Muzny D."/>
            <person name="Gibbs R."/>
        </authorList>
    </citation>
    <scope>NUCLEOTIDE SEQUENCE [LARGE SCALE GENOMIC DNA]</scope>
    <source>
        <strain evidence="21">Jacobina</strain>
    </source>
</reference>
<dbReference type="SMART" id="SM00724">
    <property type="entry name" value="TLC"/>
    <property type="match status" value="1"/>
</dbReference>
<feature type="transmembrane region" description="Helical" evidence="16">
    <location>
        <begin position="326"/>
        <end position="346"/>
    </location>
</feature>
<evidence type="ECO:0000256" key="5">
    <source>
        <dbReference type="ARBA" id="ARBA00022679"/>
    </source>
</evidence>
<evidence type="ECO:0000256" key="12">
    <source>
        <dbReference type="PROSITE-ProRule" id="PRU00108"/>
    </source>
</evidence>
<keyword evidence="12 14" id="KW-0238">DNA-binding</keyword>
<keyword evidence="5" id="KW-0808">Transferase</keyword>
<keyword evidence="21" id="KW-1185">Reference proteome</keyword>
<keyword evidence="7" id="KW-0256">Endoplasmic reticulum</keyword>
<feature type="domain" description="Homeobox" evidence="17">
    <location>
        <begin position="88"/>
        <end position="131"/>
    </location>
</feature>
<protein>
    <submittedName>
        <fullName evidence="19">Protein transporter</fullName>
    </submittedName>
</protein>
<dbReference type="GO" id="GO:0003677">
    <property type="term" value="F:DNA binding"/>
    <property type="evidence" value="ECO:0007669"/>
    <property type="project" value="UniProtKB-UniRule"/>
</dbReference>
<evidence type="ECO:0000256" key="10">
    <source>
        <dbReference type="ARBA" id="ARBA00023136"/>
    </source>
</evidence>
<comment type="pathway">
    <text evidence="4">Sphingolipid metabolism.</text>
</comment>
<comment type="pathway">
    <text evidence="3">Lipid metabolism; sphingolipid metabolism.</text>
</comment>
<evidence type="ECO:0000256" key="1">
    <source>
        <dbReference type="ARBA" id="ARBA00004123"/>
    </source>
</evidence>
<dbReference type="Pfam" id="PF00046">
    <property type="entry name" value="Homeodomain"/>
    <property type="match status" value="1"/>
</dbReference>
<keyword evidence="6 13" id="KW-0812">Transmembrane</keyword>
<evidence type="ECO:0000259" key="18">
    <source>
        <dbReference type="PROSITE" id="PS50922"/>
    </source>
</evidence>
<dbReference type="PANTHER" id="PTHR12560:SF0">
    <property type="entry name" value="LD18904P"/>
    <property type="match status" value="1"/>
</dbReference>
<feature type="transmembrane region" description="Helical" evidence="16">
    <location>
        <begin position="266"/>
        <end position="288"/>
    </location>
</feature>
<dbReference type="InterPro" id="IPR016439">
    <property type="entry name" value="Lag1/Lac1-like"/>
</dbReference>
<evidence type="ECO:0000256" key="9">
    <source>
        <dbReference type="ARBA" id="ARBA00023098"/>
    </source>
</evidence>
<feature type="domain" description="TLC" evidence="18">
    <location>
        <begin position="134"/>
        <end position="397"/>
    </location>
</feature>
<dbReference type="VEuPathDB" id="VectorBase:LLONM1_000502"/>
<dbReference type="UniPathway" id="UPA00222"/>
<dbReference type="EMBL" id="GITU01007431">
    <property type="protein sequence ID" value="MBC1176134.1"/>
    <property type="molecule type" value="Transcribed_RNA"/>
</dbReference>
<dbReference type="InterPro" id="IPR009057">
    <property type="entry name" value="Homeodomain-like_sf"/>
</dbReference>
<evidence type="ECO:0000256" key="8">
    <source>
        <dbReference type="ARBA" id="ARBA00022989"/>
    </source>
</evidence>
<evidence type="ECO:0000256" key="3">
    <source>
        <dbReference type="ARBA" id="ARBA00004760"/>
    </source>
</evidence>
<accession>A0A1B0CIB7</accession>
<dbReference type="InterPro" id="IPR006634">
    <property type="entry name" value="TLC-dom"/>
</dbReference>
<dbReference type="EMBL" id="AJWK01013184">
    <property type="status" value="NOT_ANNOTATED_CDS"/>
    <property type="molecule type" value="Genomic_DNA"/>
</dbReference>
<dbReference type="GO" id="GO:0005634">
    <property type="term" value="C:nucleus"/>
    <property type="evidence" value="ECO:0007669"/>
    <property type="project" value="UniProtKB-SubCell"/>
</dbReference>
<keyword evidence="12 14" id="KW-0371">Homeobox</keyword>
<evidence type="ECO:0000256" key="6">
    <source>
        <dbReference type="ARBA" id="ARBA00022692"/>
    </source>
</evidence>
<comment type="subcellular location">
    <subcellularLocation>
        <location evidence="2">Endoplasmic reticulum membrane</location>
        <topology evidence="2">Multi-pass membrane protein</topology>
    </subcellularLocation>
    <subcellularLocation>
        <location evidence="1 12 14">Nucleus</location>
    </subcellularLocation>
</comment>
<feature type="transmembrane region" description="Helical" evidence="16">
    <location>
        <begin position="40"/>
        <end position="60"/>
    </location>
</feature>
<reference evidence="20" key="3">
    <citation type="submission" date="2020-05" db="UniProtKB">
        <authorList>
            <consortium name="EnsemblMetazoa"/>
        </authorList>
    </citation>
    <scope>IDENTIFICATION</scope>
    <source>
        <strain evidence="20">Jacobina</strain>
    </source>
</reference>
<dbReference type="Proteomes" id="UP000092461">
    <property type="component" value="Unassembled WGS sequence"/>
</dbReference>
<evidence type="ECO:0000313" key="19">
    <source>
        <dbReference type="EMBL" id="MBC1176134.1"/>
    </source>
</evidence>
<name>A0A1B0CIB7_LUTLO</name>
<keyword evidence="12 14" id="KW-0539">Nucleus</keyword>
<evidence type="ECO:0000256" key="4">
    <source>
        <dbReference type="ARBA" id="ARBA00004991"/>
    </source>
</evidence>
<dbReference type="PROSITE" id="PS50922">
    <property type="entry name" value="TLC"/>
    <property type="match status" value="1"/>
</dbReference>
<dbReference type="PANTHER" id="PTHR12560">
    <property type="entry name" value="LONGEVITY ASSURANCE FACTOR 1 LAG1"/>
    <property type="match status" value="1"/>
</dbReference>
<organism evidence="20 21">
    <name type="scientific">Lutzomyia longipalpis</name>
    <name type="common">Sand fly</name>
    <dbReference type="NCBI Taxonomy" id="7200"/>
    <lineage>
        <taxon>Eukaryota</taxon>
        <taxon>Metazoa</taxon>
        <taxon>Ecdysozoa</taxon>
        <taxon>Arthropoda</taxon>
        <taxon>Hexapoda</taxon>
        <taxon>Insecta</taxon>
        <taxon>Pterygota</taxon>
        <taxon>Neoptera</taxon>
        <taxon>Endopterygota</taxon>
        <taxon>Diptera</taxon>
        <taxon>Nematocera</taxon>
        <taxon>Psychodoidea</taxon>
        <taxon>Psychodidae</taxon>
        <taxon>Lutzomyia</taxon>
        <taxon>Lutzomyia</taxon>
    </lineage>
</organism>
<evidence type="ECO:0000256" key="11">
    <source>
        <dbReference type="ARBA" id="ARBA00049036"/>
    </source>
</evidence>
<evidence type="ECO:0000256" key="2">
    <source>
        <dbReference type="ARBA" id="ARBA00004477"/>
    </source>
</evidence>
<evidence type="ECO:0000313" key="21">
    <source>
        <dbReference type="Proteomes" id="UP000092461"/>
    </source>
</evidence>
<sequence length="450" mass="52317">MEIVRVVCDTFWSPNVWLPPNTTWADIAPGARPDVTYADYRHLILGIPLALVILVIRYTLERFWLAPVGKSLGIKSSRPKRAANIPDLEEAYSQSCRIKHKTVVTLSKKLDMTERQIERWWRHRRAQDKPSTLVKFCENSWRCIYYTYSFIYGIVILWNKPWLWEINNCWYGYPHQSVDNDIWWYYMISMAFYWSLTISQFRDVKRKDFWQMFVHHMVTLLLLSLSWVCNLHRVGSLVLAVHDCADIFLEAAKLTKYANYQKLCDAIFAIFTVVWIVTRLGFFPRILYNWVCNLHRVGSLVLAVHDCADIFLEAAKLTKYANYQKLCDAIFAIFTVVWIVTRLGFFPRILYNTSVEAPRILPMFPAYYIFNSLLVLLLVLHVVWTYLILQIAYTAVKSGQMEGDIRSSSSDFSESSENITPVQNGTPILRTKAPKSPSTAKNAEKKAVTG</sequence>
<proteinExistence type="predicted"/>
<feature type="transmembrane region" description="Helical" evidence="16">
    <location>
        <begin position="183"/>
        <end position="201"/>
    </location>
</feature>
<keyword evidence="8 16" id="KW-1133">Transmembrane helix</keyword>
<feature type="transmembrane region" description="Helical" evidence="16">
    <location>
        <begin position="213"/>
        <end position="233"/>
    </location>
</feature>
<dbReference type="EnsemblMetazoa" id="LLOJ004179-RA">
    <property type="protein sequence ID" value="LLOJ004179-PA"/>
    <property type="gene ID" value="LLOJ004179"/>
</dbReference>
<dbReference type="GO" id="GO:0005789">
    <property type="term" value="C:endoplasmic reticulum membrane"/>
    <property type="evidence" value="ECO:0007669"/>
    <property type="project" value="UniProtKB-SubCell"/>
</dbReference>
<evidence type="ECO:0000256" key="7">
    <source>
        <dbReference type="ARBA" id="ARBA00022824"/>
    </source>
</evidence>
<feature type="transmembrane region" description="Helical" evidence="16">
    <location>
        <begin position="143"/>
        <end position="163"/>
    </location>
</feature>
<feature type="compositionally biased region" description="Low complexity" evidence="15">
    <location>
        <begin position="407"/>
        <end position="417"/>
    </location>
</feature>
<feature type="transmembrane region" description="Helical" evidence="16">
    <location>
        <begin position="366"/>
        <end position="389"/>
    </location>
</feature>
<dbReference type="AlphaFoldDB" id="A0A1B0CIB7"/>
<dbReference type="VEuPathDB" id="VectorBase:LLOJ004179"/>
<dbReference type="Gene3D" id="1.10.10.60">
    <property type="entry name" value="Homeodomain-like"/>
    <property type="match status" value="1"/>
</dbReference>
<dbReference type="EMBL" id="AJWK01013183">
    <property type="status" value="NOT_ANNOTATED_CDS"/>
    <property type="molecule type" value="Genomic_DNA"/>
</dbReference>
<dbReference type="PIRSF" id="PIRSF005225">
    <property type="entry name" value="LAG1_LAC1"/>
    <property type="match status" value="1"/>
</dbReference>
<keyword evidence="10 13" id="KW-0472">Membrane</keyword>
<dbReference type="GO" id="GO:0050291">
    <property type="term" value="F:sphingosine N-acyltransferase activity"/>
    <property type="evidence" value="ECO:0007669"/>
    <property type="project" value="InterPro"/>
</dbReference>
<evidence type="ECO:0000256" key="16">
    <source>
        <dbReference type="SAM" id="Phobius"/>
    </source>
</evidence>
<dbReference type="Pfam" id="PF03798">
    <property type="entry name" value="TRAM_LAG1_CLN8"/>
    <property type="match status" value="1"/>
</dbReference>
<feature type="region of interest" description="Disordered" evidence="15">
    <location>
        <begin position="407"/>
        <end position="450"/>
    </location>
</feature>
<dbReference type="EMBL" id="AJWK01013182">
    <property type="status" value="NOT_ANNOTATED_CDS"/>
    <property type="molecule type" value="Genomic_DNA"/>
</dbReference>
<dbReference type="InterPro" id="IPR001356">
    <property type="entry name" value="HD"/>
</dbReference>
<keyword evidence="9" id="KW-0443">Lipid metabolism</keyword>
<dbReference type="SMART" id="SM00389">
    <property type="entry name" value="HOX"/>
    <property type="match status" value="1"/>
</dbReference>
<dbReference type="CDD" id="cd00086">
    <property type="entry name" value="homeodomain"/>
    <property type="match status" value="1"/>
</dbReference>
<dbReference type="SUPFAM" id="SSF46689">
    <property type="entry name" value="Homeodomain-like"/>
    <property type="match status" value="1"/>
</dbReference>
<comment type="catalytic activity">
    <reaction evidence="11">
        <text>sphinganine + octadecanoyl-CoA = N-(octadecanoyl)-sphinganine + CoA + H(+)</text>
        <dbReference type="Rhea" id="RHEA:36547"/>
        <dbReference type="ChEBI" id="CHEBI:15378"/>
        <dbReference type="ChEBI" id="CHEBI:57287"/>
        <dbReference type="ChEBI" id="CHEBI:57394"/>
        <dbReference type="ChEBI" id="CHEBI:57817"/>
        <dbReference type="ChEBI" id="CHEBI:67033"/>
    </reaction>
    <physiologicalReaction direction="left-to-right" evidence="11">
        <dbReference type="Rhea" id="RHEA:36548"/>
    </physiologicalReaction>
</comment>
<dbReference type="GO" id="GO:0046513">
    <property type="term" value="P:ceramide biosynthetic process"/>
    <property type="evidence" value="ECO:0007669"/>
    <property type="project" value="InterPro"/>
</dbReference>
<evidence type="ECO:0000256" key="14">
    <source>
        <dbReference type="RuleBase" id="RU000682"/>
    </source>
</evidence>
<evidence type="ECO:0000313" key="20">
    <source>
        <dbReference type="EnsemblMetazoa" id="LLOJ004179-PA"/>
    </source>
</evidence>
<feature type="DNA-binding region" description="Homeobox" evidence="12">
    <location>
        <begin position="90"/>
        <end position="132"/>
    </location>
</feature>
<dbReference type="FunFam" id="1.10.10.60:FF:000020">
    <property type="entry name" value="Ceramide synthase 5"/>
    <property type="match status" value="1"/>
</dbReference>
<evidence type="ECO:0000256" key="13">
    <source>
        <dbReference type="PROSITE-ProRule" id="PRU00205"/>
    </source>
</evidence>
<evidence type="ECO:0000256" key="15">
    <source>
        <dbReference type="SAM" id="MobiDB-lite"/>
    </source>
</evidence>